<protein>
    <submittedName>
        <fullName evidence="2">Uncharacterized protein</fullName>
    </submittedName>
</protein>
<dbReference type="HOGENOM" id="CLU_2575603_0_0_1"/>
<feature type="region of interest" description="Disordered" evidence="1">
    <location>
        <begin position="1"/>
        <end position="23"/>
    </location>
</feature>
<organism evidence="2 3">
    <name type="scientific">Tulasnella calospora MUT 4182</name>
    <dbReference type="NCBI Taxonomy" id="1051891"/>
    <lineage>
        <taxon>Eukaryota</taxon>
        <taxon>Fungi</taxon>
        <taxon>Dikarya</taxon>
        <taxon>Basidiomycota</taxon>
        <taxon>Agaricomycotina</taxon>
        <taxon>Agaricomycetes</taxon>
        <taxon>Cantharellales</taxon>
        <taxon>Tulasnellaceae</taxon>
        <taxon>Tulasnella</taxon>
    </lineage>
</organism>
<evidence type="ECO:0000256" key="1">
    <source>
        <dbReference type="SAM" id="MobiDB-lite"/>
    </source>
</evidence>
<accession>A0A0C3QSY3</accession>
<gene>
    <name evidence="2" type="ORF">M407DRAFT_139112</name>
</gene>
<feature type="compositionally biased region" description="Basic and acidic residues" evidence="1">
    <location>
        <begin position="8"/>
        <end position="19"/>
    </location>
</feature>
<dbReference type="Proteomes" id="UP000054248">
    <property type="component" value="Unassembled WGS sequence"/>
</dbReference>
<name>A0A0C3QSY3_9AGAM</name>
<evidence type="ECO:0000313" key="3">
    <source>
        <dbReference type="Proteomes" id="UP000054248"/>
    </source>
</evidence>
<reference evidence="2 3" key="1">
    <citation type="submission" date="2014-04" db="EMBL/GenBank/DDBJ databases">
        <authorList>
            <consortium name="DOE Joint Genome Institute"/>
            <person name="Kuo A."/>
            <person name="Girlanda M."/>
            <person name="Perotto S."/>
            <person name="Kohler A."/>
            <person name="Nagy L.G."/>
            <person name="Floudas D."/>
            <person name="Copeland A."/>
            <person name="Barry K.W."/>
            <person name="Cichocki N."/>
            <person name="Veneault-Fourrey C."/>
            <person name="LaButti K."/>
            <person name="Lindquist E.A."/>
            <person name="Lipzen A."/>
            <person name="Lundell T."/>
            <person name="Morin E."/>
            <person name="Murat C."/>
            <person name="Sun H."/>
            <person name="Tunlid A."/>
            <person name="Henrissat B."/>
            <person name="Grigoriev I.V."/>
            <person name="Hibbett D.S."/>
            <person name="Martin F."/>
            <person name="Nordberg H.P."/>
            <person name="Cantor M.N."/>
            <person name="Hua S.X."/>
        </authorList>
    </citation>
    <scope>NUCLEOTIDE SEQUENCE [LARGE SCALE GENOMIC DNA]</scope>
    <source>
        <strain evidence="2 3">MUT 4182</strain>
    </source>
</reference>
<sequence>MAWSEGPRCTRDPPYRENGEPISNPFGYRLRIPILTQQYCLWQRSGRTQVAYVQGASPAWGGISGAMLCPTRDDVVVSEPA</sequence>
<evidence type="ECO:0000313" key="2">
    <source>
        <dbReference type="EMBL" id="KIO31199.1"/>
    </source>
</evidence>
<reference evidence="3" key="2">
    <citation type="submission" date="2015-01" db="EMBL/GenBank/DDBJ databases">
        <title>Evolutionary Origins and Diversification of the Mycorrhizal Mutualists.</title>
        <authorList>
            <consortium name="DOE Joint Genome Institute"/>
            <consortium name="Mycorrhizal Genomics Consortium"/>
            <person name="Kohler A."/>
            <person name="Kuo A."/>
            <person name="Nagy L.G."/>
            <person name="Floudas D."/>
            <person name="Copeland A."/>
            <person name="Barry K.W."/>
            <person name="Cichocki N."/>
            <person name="Veneault-Fourrey C."/>
            <person name="LaButti K."/>
            <person name="Lindquist E.A."/>
            <person name="Lipzen A."/>
            <person name="Lundell T."/>
            <person name="Morin E."/>
            <person name="Murat C."/>
            <person name="Riley R."/>
            <person name="Ohm R."/>
            <person name="Sun H."/>
            <person name="Tunlid A."/>
            <person name="Henrissat B."/>
            <person name="Grigoriev I.V."/>
            <person name="Hibbett D.S."/>
            <person name="Martin F."/>
        </authorList>
    </citation>
    <scope>NUCLEOTIDE SEQUENCE [LARGE SCALE GENOMIC DNA]</scope>
    <source>
        <strain evidence="3">MUT 4182</strain>
    </source>
</reference>
<dbReference type="AlphaFoldDB" id="A0A0C3QSY3"/>
<proteinExistence type="predicted"/>
<dbReference type="EMBL" id="KN822965">
    <property type="protein sequence ID" value="KIO31199.1"/>
    <property type="molecule type" value="Genomic_DNA"/>
</dbReference>
<keyword evidence="3" id="KW-1185">Reference proteome</keyword>